<dbReference type="InterPro" id="IPR035979">
    <property type="entry name" value="RBD_domain_sf"/>
</dbReference>
<dbReference type="EMBL" id="LJSK01000214">
    <property type="protein sequence ID" value="KPI85014.1"/>
    <property type="molecule type" value="Genomic_DNA"/>
</dbReference>
<dbReference type="PROSITE" id="PS50102">
    <property type="entry name" value="RRM"/>
    <property type="match status" value="1"/>
</dbReference>
<evidence type="ECO:0000256" key="1">
    <source>
        <dbReference type="ARBA" id="ARBA00022737"/>
    </source>
</evidence>
<keyword evidence="1" id="KW-0677">Repeat</keyword>
<dbReference type="OMA" id="TYCQATE"/>
<dbReference type="OrthoDB" id="5382468at2759"/>
<dbReference type="Gene3D" id="3.30.70.330">
    <property type="match status" value="2"/>
</dbReference>
<evidence type="ECO:0000313" key="7">
    <source>
        <dbReference type="Proteomes" id="UP000038009"/>
    </source>
</evidence>
<proteinExistence type="predicted"/>
<reference evidence="6 7" key="1">
    <citation type="journal article" date="2015" name="PLoS Pathog.">
        <title>Leptomonas seymouri: Adaptations to the Dixenous Life Cycle Analyzed by Genome Sequencing, Transcriptome Profiling and Co-infection with Leishmania donovani.</title>
        <authorList>
            <person name="Kraeva N."/>
            <person name="Butenko A."/>
            <person name="Hlavacova J."/>
            <person name="Kostygov A."/>
            <person name="Myskova J."/>
            <person name="Grybchuk D."/>
            <person name="Lestinova T."/>
            <person name="Votypka J."/>
            <person name="Volf P."/>
            <person name="Opperdoes F."/>
            <person name="Flegontov P."/>
            <person name="Lukes J."/>
            <person name="Yurchenko V."/>
        </authorList>
    </citation>
    <scope>NUCLEOTIDE SEQUENCE [LARGE SCALE GENOMIC DNA]</scope>
    <source>
        <strain evidence="6 7">ATCC 30220</strain>
    </source>
</reference>
<evidence type="ECO:0000256" key="2">
    <source>
        <dbReference type="ARBA" id="ARBA00022884"/>
    </source>
</evidence>
<dbReference type="Pfam" id="PF00076">
    <property type="entry name" value="RRM_1"/>
    <property type="match status" value="1"/>
</dbReference>
<dbReference type="SUPFAM" id="SSF54928">
    <property type="entry name" value="RNA-binding domain, RBD"/>
    <property type="match status" value="1"/>
</dbReference>
<accession>A0A0N1I442</accession>
<feature type="compositionally biased region" description="Low complexity" evidence="4">
    <location>
        <begin position="272"/>
        <end position="296"/>
    </location>
</feature>
<dbReference type="CDD" id="cd00590">
    <property type="entry name" value="RRM_SF"/>
    <property type="match status" value="1"/>
</dbReference>
<feature type="domain" description="RRM" evidence="5">
    <location>
        <begin position="208"/>
        <end position="399"/>
    </location>
</feature>
<comment type="caution">
    <text evidence="6">The sequence shown here is derived from an EMBL/GenBank/DDBJ whole genome shotgun (WGS) entry which is preliminary data.</text>
</comment>
<dbReference type="GO" id="GO:0003723">
    <property type="term" value="F:RNA binding"/>
    <property type="evidence" value="ECO:0007669"/>
    <property type="project" value="UniProtKB-UniRule"/>
</dbReference>
<dbReference type="AlphaFoldDB" id="A0A0N1I442"/>
<protein>
    <recommendedName>
        <fullName evidence="5">RRM domain-containing protein</fullName>
    </recommendedName>
</protein>
<evidence type="ECO:0000256" key="3">
    <source>
        <dbReference type="PROSITE-ProRule" id="PRU00176"/>
    </source>
</evidence>
<sequence>MQPKNGDAQCRLMYINGAPYIISPAHLQGSVQLQQVFLPWQQQQQQQQLQDTTPAGYMLVSTHNAARQAAMTLLPVAQASHAAHHGPLAPSQVLPPHSAPAVTREMLTGSPGQVWVSALANQPRIAYPDGSQLPSYRTVVSSAAASMEALQRVRVVSLLPSSMGATPTAGPSAPSAGLDSPLHPLLSVSRRRAEQCLHSLSIYQRGTARLFVGQIHYDACEDDLYQIFGVYGHVLDVKIMRSGDASAPSSIAAASSRGDVTAATDIAANTRANTASSTTTNTSTNIDSDSCNSSTDVNPSKAKNESNRVCGSPLLGLPPPSPPLSAAVIAVTSAQAVIQLKCRNGNKKNSTASPTKSNRRCNAFVTFSSMVEADTAISALHGRYVMGRDRPLQVTYCQATENISQFGYAHAVRLNKENKNNPLPFKSGTPTHR</sequence>
<dbReference type="InterPro" id="IPR000504">
    <property type="entry name" value="RRM_dom"/>
</dbReference>
<evidence type="ECO:0000259" key="5">
    <source>
        <dbReference type="PROSITE" id="PS50102"/>
    </source>
</evidence>
<dbReference type="SMART" id="SM00360">
    <property type="entry name" value="RRM"/>
    <property type="match status" value="1"/>
</dbReference>
<dbReference type="VEuPathDB" id="TriTrypDB:Lsey_0214_0010"/>
<evidence type="ECO:0000313" key="6">
    <source>
        <dbReference type="EMBL" id="KPI85014.1"/>
    </source>
</evidence>
<organism evidence="6 7">
    <name type="scientific">Leptomonas seymouri</name>
    <dbReference type="NCBI Taxonomy" id="5684"/>
    <lineage>
        <taxon>Eukaryota</taxon>
        <taxon>Discoba</taxon>
        <taxon>Euglenozoa</taxon>
        <taxon>Kinetoplastea</taxon>
        <taxon>Metakinetoplastina</taxon>
        <taxon>Trypanosomatida</taxon>
        <taxon>Trypanosomatidae</taxon>
        <taxon>Leishmaniinae</taxon>
        <taxon>Leptomonas</taxon>
    </lineage>
</organism>
<name>A0A0N1I442_LEPSE</name>
<gene>
    <name evidence="6" type="ORF">ABL78_5923</name>
</gene>
<evidence type="ECO:0000256" key="4">
    <source>
        <dbReference type="SAM" id="MobiDB-lite"/>
    </source>
</evidence>
<keyword evidence="2 3" id="KW-0694">RNA-binding</keyword>
<keyword evidence="7" id="KW-1185">Reference proteome</keyword>
<dbReference type="Proteomes" id="UP000038009">
    <property type="component" value="Unassembled WGS sequence"/>
</dbReference>
<dbReference type="PANTHER" id="PTHR24012">
    <property type="entry name" value="RNA BINDING PROTEIN"/>
    <property type="match status" value="1"/>
</dbReference>
<feature type="region of interest" description="Disordered" evidence="4">
    <location>
        <begin position="272"/>
        <end position="306"/>
    </location>
</feature>
<dbReference type="InterPro" id="IPR012677">
    <property type="entry name" value="Nucleotide-bd_a/b_plait_sf"/>
</dbReference>